<evidence type="ECO:0000313" key="2">
    <source>
        <dbReference type="EMBL" id="GHO59235.1"/>
    </source>
</evidence>
<dbReference type="Proteomes" id="UP000654345">
    <property type="component" value="Unassembled WGS sequence"/>
</dbReference>
<name>A0ABQ3V2W4_9CHLR</name>
<dbReference type="SUPFAM" id="SSF53756">
    <property type="entry name" value="UDP-Glycosyltransferase/glycogen phosphorylase"/>
    <property type="match status" value="1"/>
</dbReference>
<organism evidence="2 3">
    <name type="scientific">Ktedonobacter robiniae</name>
    <dbReference type="NCBI Taxonomy" id="2778365"/>
    <lineage>
        <taxon>Bacteria</taxon>
        <taxon>Bacillati</taxon>
        <taxon>Chloroflexota</taxon>
        <taxon>Ktedonobacteria</taxon>
        <taxon>Ktedonobacterales</taxon>
        <taxon>Ktedonobacteraceae</taxon>
        <taxon>Ktedonobacter</taxon>
    </lineage>
</organism>
<evidence type="ECO:0000313" key="3">
    <source>
        <dbReference type="Proteomes" id="UP000654345"/>
    </source>
</evidence>
<dbReference type="Gene3D" id="3.40.50.2000">
    <property type="entry name" value="Glycogen Phosphorylase B"/>
    <property type="match status" value="1"/>
</dbReference>
<comment type="caution">
    <text evidence="2">The sequence shown here is derived from an EMBL/GenBank/DDBJ whole genome shotgun (WGS) entry which is preliminary data.</text>
</comment>
<dbReference type="EMBL" id="BNJG01000003">
    <property type="protein sequence ID" value="GHO59235.1"/>
    <property type="molecule type" value="Genomic_DNA"/>
</dbReference>
<proteinExistence type="predicted"/>
<accession>A0ABQ3V2W4</accession>
<sequence>MPLTICLIGKYFPIQGGVSKDNVWLSYHLAKAGFHVHVVTNAEEVEPQYRSLPWSPPPLLPPGCTGSITVHTTQLQERRHYIPYANPFVSKLASIATEVVRTHRCDLIYSYYLEPYAVAAALVSRWTRVPYGVRHAGSDVGALLQSPELQTTYQEVVRGADYIVATSSTFRRFLHLGVPLDPRIAQRVVTGSPSA</sequence>
<dbReference type="RefSeq" id="WP_201375438.1">
    <property type="nucleotide sequence ID" value="NZ_BNJG01000003.1"/>
</dbReference>
<dbReference type="InterPro" id="IPR028098">
    <property type="entry name" value="Glyco_trans_4-like_N"/>
</dbReference>
<keyword evidence="3" id="KW-1185">Reference proteome</keyword>
<feature type="domain" description="Glycosyltransferase subfamily 4-like N-terminal" evidence="1">
    <location>
        <begin position="16"/>
        <end position="175"/>
    </location>
</feature>
<evidence type="ECO:0000259" key="1">
    <source>
        <dbReference type="Pfam" id="PF13579"/>
    </source>
</evidence>
<dbReference type="Pfam" id="PF13579">
    <property type="entry name" value="Glyco_trans_4_4"/>
    <property type="match status" value="1"/>
</dbReference>
<reference evidence="2 3" key="1">
    <citation type="journal article" date="2021" name="Int. J. Syst. Evol. Microbiol.">
        <title>Reticulibacter mediterranei gen. nov., sp. nov., within the new family Reticulibacteraceae fam. nov., and Ktedonospora formicarum gen. nov., sp. nov., Ktedonobacter robiniae sp. nov., Dictyobacter formicarum sp. nov. and Dictyobacter arantiisoli sp. nov., belonging to the class Ktedonobacteria.</title>
        <authorList>
            <person name="Yabe S."/>
            <person name="Zheng Y."/>
            <person name="Wang C.M."/>
            <person name="Sakai Y."/>
            <person name="Abe K."/>
            <person name="Yokota A."/>
            <person name="Donadio S."/>
            <person name="Cavaletti L."/>
            <person name="Monciardini P."/>
        </authorList>
    </citation>
    <scope>NUCLEOTIDE SEQUENCE [LARGE SCALE GENOMIC DNA]</scope>
    <source>
        <strain evidence="2 3">SOSP1-30</strain>
    </source>
</reference>
<protein>
    <recommendedName>
        <fullName evidence="1">Glycosyltransferase subfamily 4-like N-terminal domain-containing protein</fullName>
    </recommendedName>
</protein>
<gene>
    <name evidence="2" type="ORF">KSB_77100</name>
</gene>